<accession>A0A9N9C9K0</accession>
<feature type="transmembrane region" description="Helical" evidence="8">
    <location>
        <begin position="263"/>
        <end position="286"/>
    </location>
</feature>
<dbReference type="InterPro" id="IPR000425">
    <property type="entry name" value="MIP"/>
</dbReference>
<feature type="transmembrane region" description="Helical" evidence="8">
    <location>
        <begin position="213"/>
        <end position="232"/>
    </location>
</feature>
<evidence type="ECO:0000256" key="7">
    <source>
        <dbReference type="RuleBase" id="RU000477"/>
    </source>
</evidence>
<comment type="subcellular location">
    <subcellularLocation>
        <location evidence="1">Membrane</location>
        <topology evidence="1">Multi-pass membrane protein</topology>
    </subcellularLocation>
</comment>
<evidence type="ECO:0000256" key="1">
    <source>
        <dbReference type="ARBA" id="ARBA00004141"/>
    </source>
</evidence>
<evidence type="ECO:0000256" key="2">
    <source>
        <dbReference type="ARBA" id="ARBA00006175"/>
    </source>
</evidence>
<dbReference type="AlphaFoldDB" id="A0A9N9C9K0"/>
<gene>
    <name evidence="9" type="ORF">AMORRO_LOCUS7400</name>
</gene>
<dbReference type="PANTHER" id="PTHR43829:SF9">
    <property type="entry name" value="AQUAPORIN-9"/>
    <property type="match status" value="1"/>
</dbReference>
<feature type="transmembrane region" description="Helical" evidence="8">
    <location>
        <begin position="76"/>
        <end position="97"/>
    </location>
</feature>
<feature type="transmembrane region" description="Helical" evidence="8">
    <location>
        <begin position="35"/>
        <end position="56"/>
    </location>
</feature>
<evidence type="ECO:0000256" key="8">
    <source>
        <dbReference type="SAM" id="Phobius"/>
    </source>
</evidence>
<protein>
    <submittedName>
        <fullName evidence="9">6621_t:CDS:1</fullName>
    </submittedName>
</protein>
<evidence type="ECO:0000256" key="4">
    <source>
        <dbReference type="ARBA" id="ARBA00022692"/>
    </source>
</evidence>
<dbReference type="Pfam" id="PF00230">
    <property type="entry name" value="MIP"/>
    <property type="match status" value="1"/>
</dbReference>
<feature type="transmembrane region" description="Helical" evidence="8">
    <location>
        <begin position="182"/>
        <end position="201"/>
    </location>
</feature>
<evidence type="ECO:0000256" key="5">
    <source>
        <dbReference type="ARBA" id="ARBA00022989"/>
    </source>
</evidence>
<dbReference type="InterPro" id="IPR050363">
    <property type="entry name" value="MIP/Aquaporin"/>
</dbReference>
<evidence type="ECO:0000256" key="3">
    <source>
        <dbReference type="ARBA" id="ARBA00022448"/>
    </source>
</evidence>
<dbReference type="PRINTS" id="PR00783">
    <property type="entry name" value="MINTRINSICP"/>
</dbReference>
<dbReference type="PANTHER" id="PTHR43829">
    <property type="entry name" value="AQUAPORIN OR AQUAGLYCEROPORIN RELATED"/>
    <property type="match status" value="1"/>
</dbReference>
<comment type="similarity">
    <text evidence="2 7">Belongs to the MIP/aquaporin (TC 1.A.8) family.</text>
</comment>
<feature type="transmembrane region" description="Helical" evidence="8">
    <location>
        <begin position="118"/>
        <end position="142"/>
    </location>
</feature>
<dbReference type="GO" id="GO:0015250">
    <property type="term" value="F:water channel activity"/>
    <property type="evidence" value="ECO:0007669"/>
    <property type="project" value="TreeGrafter"/>
</dbReference>
<dbReference type="SUPFAM" id="SSF81338">
    <property type="entry name" value="Aquaporin-like"/>
    <property type="match status" value="1"/>
</dbReference>
<comment type="caution">
    <text evidence="9">The sequence shown here is derived from an EMBL/GenBank/DDBJ whole genome shotgun (WGS) entry which is preliminary data.</text>
</comment>
<proteinExistence type="inferred from homology"/>
<evidence type="ECO:0000313" key="10">
    <source>
        <dbReference type="Proteomes" id="UP000789342"/>
    </source>
</evidence>
<evidence type="ECO:0000313" key="9">
    <source>
        <dbReference type="EMBL" id="CAG8592259.1"/>
    </source>
</evidence>
<organism evidence="9 10">
    <name type="scientific">Acaulospora morrowiae</name>
    <dbReference type="NCBI Taxonomy" id="94023"/>
    <lineage>
        <taxon>Eukaryota</taxon>
        <taxon>Fungi</taxon>
        <taxon>Fungi incertae sedis</taxon>
        <taxon>Mucoromycota</taxon>
        <taxon>Glomeromycotina</taxon>
        <taxon>Glomeromycetes</taxon>
        <taxon>Diversisporales</taxon>
        <taxon>Acaulosporaceae</taxon>
        <taxon>Acaulospora</taxon>
    </lineage>
</organism>
<name>A0A9N9C9K0_9GLOM</name>
<sequence length="299" mass="32937">MSSDLEQKKELFPLVEGSEWQLNWEAKRNKIIRPLVSECVATFLYCFFGDGATLFVGMSSLSQQQNPISGRLNVSLSIAVGIMLAIYFGIPFSGGHATPNLTLVFTVFRKFPWKLAPLYVLAQTVGGFIGTGMAYLCFYSTVHNVTSSISPFNGTSLANTDGPFEFASLYVATPNNYVSTGYIIWVEFISNAILILLVFGLSDPKKMVASTPVLVPLLVGLVAFLLGIGVGYEGIAVSSARDIGARLFLWIIYGSEIWRSNNYYFWVVLVVPLIGSLAGGAFYDFFFYDHEKPKEQLPC</sequence>
<dbReference type="GO" id="GO:0005886">
    <property type="term" value="C:plasma membrane"/>
    <property type="evidence" value="ECO:0007669"/>
    <property type="project" value="TreeGrafter"/>
</dbReference>
<keyword evidence="4 7" id="KW-0812">Transmembrane</keyword>
<dbReference type="Proteomes" id="UP000789342">
    <property type="component" value="Unassembled WGS sequence"/>
</dbReference>
<dbReference type="InterPro" id="IPR023271">
    <property type="entry name" value="Aquaporin-like"/>
</dbReference>
<dbReference type="EMBL" id="CAJVPV010005529">
    <property type="protein sequence ID" value="CAG8592259.1"/>
    <property type="molecule type" value="Genomic_DNA"/>
</dbReference>
<keyword evidence="5 8" id="KW-1133">Transmembrane helix</keyword>
<dbReference type="OrthoDB" id="2445481at2759"/>
<dbReference type="Gene3D" id="1.20.1080.10">
    <property type="entry name" value="Glycerol uptake facilitator protein"/>
    <property type="match status" value="1"/>
</dbReference>
<keyword evidence="10" id="KW-1185">Reference proteome</keyword>
<evidence type="ECO:0000256" key="6">
    <source>
        <dbReference type="ARBA" id="ARBA00023136"/>
    </source>
</evidence>
<keyword evidence="6 8" id="KW-0472">Membrane</keyword>
<reference evidence="9" key="1">
    <citation type="submission" date="2021-06" db="EMBL/GenBank/DDBJ databases">
        <authorList>
            <person name="Kallberg Y."/>
            <person name="Tangrot J."/>
            <person name="Rosling A."/>
        </authorList>
    </citation>
    <scope>NUCLEOTIDE SEQUENCE</scope>
    <source>
        <strain evidence="9">CL551</strain>
    </source>
</reference>
<keyword evidence="3 7" id="KW-0813">Transport</keyword>
<dbReference type="GO" id="GO:0015254">
    <property type="term" value="F:glycerol channel activity"/>
    <property type="evidence" value="ECO:0007669"/>
    <property type="project" value="TreeGrafter"/>
</dbReference>